<name>A0AA36F0P7_OCTVU</name>
<sequence length="152" mass="17770">MRFVNLGKHAVIVVAVVVIGYEIFHCLFHFKLRVVVAVVVVHRCGLKDFFVEIFHSVNFFNVTSHKLYRKRIKEDIPRVPFFSYTVDATGKRMSVGKSQFYFPLEYTTNDSSKREKKTFSSIGKILGYQYPEVLYCRSSFVRCSMHDRITSH</sequence>
<proteinExistence type="predicted"/>
<protein>
    <submittedName>
        <fullName evidence="2">Uncharacterized protein</fullName>
    </submittedName>
</protein>
<keyword evidence="1" id="KW-0472">Membrane</keyword>
<dbReference type="AlphaFoldDB" id="A0AA36F0P7"/>
<evidence type="ECO:0000256" key="1">
    <source>
        <dbReference type="SAM" id="Phobius"/>
    </source>
</evidence>
<dbReference type="Proteomes" id="UP001162480">
    <property type="component" value="Chromosome 2"/>
</dbReference>
<feature type="transmembrane region" description="Helical" evidence="1">
    <location>
        <begin position="6"/>
        <end position="24"/>
    </location>
</feature>
<keyword evidence="1" id="KW-0812">Transmembrane</keyword>
<keyword evidence="1" id="KW-1133">Transmembrane helix</keyword>
<gene>
    <name evidence="2" type="ORF">OCTVUL_1B023438</name>
</gene>
<accession>A0AA36F0P7</accession>
<keyword evidence="3" id="KW-1185">Reference proteome</keyword>
<dbReference type="EMBL" id="OX597815">
    <property type="protein sequence ID" value="CAI9718643.1"/>
    <property type="molecule type" value="Genomic_DNA"/>
</dbReference>
<evidence type="ECO:0000313" key="3">
    <source>
        <dbReference type="Proteomes" id="UP001162480"/>
    </source>
</evidence>
<reference evidence="2" key="1">
    <citation type="submission" date="2023-08" db="EMBL/GenBank/DDBJ databases">
        <authorList>
            <person name="Alioto T."/>
            <person name="Alioto T."/>
            <person name="Gomez Garrido J."/>
        </authorList>
    </citation>
    <scope>NUCLEOTIDE SEQUENCE</scope>
</reference>
<evidence type="ECO:0000313" key="2">
    <source>
        <dbReference type="EMBL" id="CAI9718643.1"/>
    </source>
</evidence>
<organism evidence="2 3">
    <name type="scientific">Octopus vulgaris</name>
    <name type="common">Common octopus</name>
    <dbReference type="NCBI Taxonomy" id="6645"/>
    <lineage>
        <taxon>Eukaryota</taxon>
        <taxon>Metazoa</taxon>
        <taxon>Spiralia</taxon>
        <taxon>Lophotrochozoa</taxon>
        <taxon>Mollusca</taxon>
        <taxon>Cephalopoda</taxon>
        <taxon>Coleoidea</taxon>
        <taxon>Octopodiformes</taxon>
        <taxon>Octopoda</taxon>
        <taxon>Incirrata</taxon>
        <taxon>Octopodidae</taxon>
        <taxon>Octopus</taxon>
    </lineage>
</organism>